<dbReference type="GO" id="GO:0005737">
    <property type="term" value="C:cytoplasm"/>
    <property type="evidence" value="ECO:0007669"/>
    <property type="project" value="TreeGrafter"/>
</dbReference>
<dbReference type="EMBL" id="AAYY01000006">
    <property type="protein sequence ID" value="EDP43907.1"/>
    <property type="molecule type" value="Genomic_DNA"/>
</dbReference>
<gene>
    <name evidence="1" type="ORF">MGL_2120</name>
</gene>
<dbReference type="GO" id="GO:0008757">
    <property type="term" value="F:S-adenosylmethionine-dependent methyltransferase activity"/>
    <property type="evidence" value="ECO:0007669"/>
    <property type="project" value="UniProtKB-ARBA"/>
</dbReference>
<comment type="caution">
    <text evidence="1">The sequence shown here is derived from an EMBL/GenBank/DDBJ whole genome shotgun (WGS) entry which is preliminary data.</text>
</comment>
<evidence type="ECO:0000313" key="1">
    <source>
        <dbReference type="EMBL" id="EDP43907.1"/>
    </source>
</evidence>
<dbReference type="OMA" id="VWERFSH"/>
<protein>
    <recommendedName>
        <fullName evidence="3">Protein N-terminal and lysine N-methyltransferase EFM7</fullName>
    </recommendedName>
</protein>
<dbReference type="InterPro" id="IPR019410">
    <property type="entry name" value="Methyltransf_16"/>
</dbReference>
<dbReference type="PANTHER" id="PTHR14614">
    <property type="entry name" value="HEPATOCELLULAR CARCINOMA-ASSOCIATED ANTIGEN"/>
    <property type="match status" value="1"/>
</dbReference>
<dbReference type="CDD" id="cd02440">
    <property type="entry name" value="AdoMet_MTases"/>
    <property type="match status" value="1"/>
</dbReference>
<dbReference type="OrthoDB" id="407325at2759"/>
<dbReference type="RefSeq" id="XP_001731121.1">
    <property type="nucleotide sequence ID" value="XM_001731069.1"/>
</dbReference>
<dbReference type="SUPFAM" id="SSF53335">
    <property type="entry name" value="S-adenosyl-L-methionine-dependent methyltransferases"/>
    <property type="match status" value="1"/>
</dbReference>
<organism evidence="1 2">
    <name type="scientific">Malassezia globosa (strain ATCC MYA-4612 / CBS 7966)</name>
    <name type="common">Dandruff-associated fungus</name>
    <dbReference type="NCBI Taxonomy" id="425265"/>
    <lineage>
        <taxon>Eukaryota</taxon>
        <taxon>Fungi</taxon>
        <taxon>Dikarya</taxon>
        <taxon>Basidiomycota</taxon>
        <taxon>Ustilaginomycotina</taxon>
        <taxon>Malasseziomycetes</taxon>
        <taxon>Malasseziales</taxon>
        <taxon>Malasseziaceae</taxon>
        <taxon>Malassezia</taxon>
    </lineage>
</organism>
<dbReference type="InterPro" id="IPR029063">
    <property type="entry name" value="SAM-dependent_MTases_sf"/>
</dbReference>
<dbReference type="Pfam" id="PF10294">
    <property type="entry name" value="Methyltransf_16"/>
    <property type="match status" value="1"/>
</dbReference>
<evidence type="ECO:0000313" key="2">
    <source>
        <dbReference type="Proteomes" id="UP000008837"/>
    </source>
</evidence>
<dbReference type="PANTHER" id="PTHR14614:SF104">
    <property type="entry name" value="N-METHYLTRANSFERASE, PUTATIVE (AFU_ORTHOLOGUE AFUA_1G17750)-RELATED"/>
    <property type="match status" value="1"/>
</dbReference>
<dbReference type="GeneID" id="5855428"/>
<name>A8Q135_MALGO</name>
<dbReference type="Proteomes" id="UP000008837">
    <property type="component" value="Unassembled WGS sequence"/>
</dbReference>
<dbReference type="KEGG" id="mgl:MGL_2120"/>
<reference evidence="1 2" key="1">
    <citation type="journal article" date="2007" name="Proc. Natl. Acad. Sci. U.S.A.">
        <title>Dandruff-associated Malassezia genomes reveal convergent and divergent virulence traits shared with plant and human fungal pathogens.</title>
        <authorList>
            <person name="Xu J."/>
            <person name="Saunders C.W."/>
            <person name="Hu P."/>
            <person name="Grant R.A."/>
            <person name="Boekhout T."/>
            <person name="Kuramae E.E."/>
            <person name="Kronstad J.W."/>
            <person name="Deangelis Y.M."/>
            <person name="Reeder N.L."/>
            <person name="Johnstone K.R."/>
            <person name="Leland M."/>
            <person name="Fieno A.M."/>
            <person name="Begley W.M."/>
            <person name="Sun Y."/>
            <person name="Lacey M.P."/>
            <person name="Chaudhary T."/>
            <person name="Keough T."/>
            <person name="Chu L."/>
            <person name="Sears R."/>
            <person name="Yuan B."/>
            <person name="Dawson T.L.Jr."/>
        </authorList>
    </citation>
    <scope>NUCLEOTIDE SEQUENCE [LARGE SCALE GENOMIC DNA]</scope>
    <source>
        <strain evidence="2">ATCC MYA-4612 / CBS 7966</strain>
    </source>
</reference>
<evidence type="ECO:0008006" key="3">
    <source>
        <dbReference type="Google" id="ProtNLM"/>
    </source>
</evidence>
<proteinExistence type="predicted"/>
<sequence length="328" mass="36800">MHFLDPKRRPCVLTEGRMVDVDDDKRTSCNRNEFHPSFGYPGSRFVFYPKCLNLMKGNTESPPAIPIMVPDTNIYMLFAHRQWRAGMLLADAIYTKCVDLSDKCVLELGAGTGLPSLTAALSSAPLKVVVTDYDDDAIVGALRSNVKFTRDANPNRRMAPIVAAGHSWGHAMDDVLDLLPPNHTHFDVILLADCVWERFSHDILLRSIKNLLSKSQDARIYMVAGLHTGRRVLIQFFRLAIAAGFVLVPLPNQDMWPSCTNEKQSTSLEGSEHVLELEVGGTWDENQSPSLTGGRRPFLLHRGNEGEDDEPIYERNHWLTVSCLAWSR</sequence>
<keyword evidence="2" id="KW-1185">Reference proteome</keyword>
<dbReference type="VEuPathDB" id="FungiDB:MGL_2120"/>
<dbReference type="Gene3D" id="3.40.50.150">
    <property type="entry name" value="Vaccinia Virus protein VP39"/>
    <property type="match status" value="1"/>
</dbReference>
<accession>A8Q135</accession>
<dbReference type="InParanoid" id="A8Q135"/>
<dbReference type="AlphaFoldDB" id="A8Q135"/>